<dbReference type="EMBL" id="CP000934">
    <property type="protein sequence ID" value="ACE83771.1"/>
    <property type="molecule type" value="Genomic_DNA"/>
</dbReference>
<protein>
    <submittedName>
        <fullName evidence="1">Uncharacterized protein</fullName>
    </submittedName>
</protein>
<dbReference type="Proteomes" id="UP000001036">
    <property type="component" value="Chromosome"/>
</dbReference>
<sequence>MPKSNGVHGFLHDFEHRSQFLKKWRTFSVSACQGLLHLWNDSRLFCQIGRRRCGQGGAISGVALHMADTGKIYGL</sequence>
<dbReference type="HOGENOM" id="CLU_2664380_0_0_6"/>
<dbReference type="KEGG" id="cja:CJA_3273"/>
<gene>
    <name evidence="1" type="ordered locus">CJA_3273</name>
</gene>
<accession>B3PEH1</accession>
<evidence type="ECO:0000313" key="1">
    <source>
        <dbReference type="EMBL" id="ACE83771.1"/>
    </source>
</evidence>
<dbReference type="AlphaFoldDB" id="B3PEH1"/>
<proteinExistence type="predicted"/>
<organism evidence="1 2">
    <name type="scientific">Cellvibrio japonicus (strain Ueda107)</name>
    <name type="common">Pseudomonas fluorescens subsp. cellulosa</name>
    <dbReference type="NCBI Taxonomy" id="498211"/>
    <lineage>
        <taxon>Bacteria</taxon>
        <taxon>Pseudomonadati</taxon>
        <taxon>Pseudomonadota</taxon>
        <taxon>Gammaproteobacteria</taxon>
        <taxon>Cellvibrionales</taxon>
        <taxon>Cellvibrionaceae</taxon>
        <taxon>Cellvibrio</taxon>
    </lineage>
</organism>
<evidence type="ECO:0000313" key="2">
    <source>
        <dbReference type="Proteomes" id="UP000001036"/>
    </source>
</evidence>
<reference evidence="1 2" key="1">
    <citation type="journal article" date="2008" name="J. Bacteriol.">
        <title>Insights into plant cell wall degradation from the genome sequence of the soil bacterium Cellvibrio japonicus.</title>
        <authorList>
            <person name="Deboy R.T."/>
            <person name="Mongodin E.F."/>
            <person name="Fouts D.E."/>
            <person name="Tailford L.E."/>
            <person name="Khouri H."/>
            <person name="Emerson J.B."/>
            <person name="Mohamoud Y."/>
            <person name="Watkins K."/>
            <person name="Henrissat B."/>
            <person name="Gilbert H.J."/>
            <person name="Nelson K.E."/>
        </authorList>
    </citation>
    <scope>NUCLEOTIDE SEQUENCE [LARGE SCALE GENOMIC DNA]</scope>
    <source>
        <strain evidence="1 2">Ueda107</strain>
    </source>
</reference>
<name>B3PEH1_CELJU</name>
<keyword evidence="2" id="KW-1185">Reference proteome</keyword>
<dbReference type="STRING" id="498211.CJA_3273"/>